<sequence>MSSTMCHLNCIRVVMPKPNLMANDCVGALNGSLVHAFVPLKIQGKFHGKKKGTTQNVLSIIRLKLKFTFVLASWEGNAHDFCILSDALSRLNNEL</sequence>
<dbReference type="EMBL" id="CM001882">
    <property type="protein sequence ID" value="EOY03212.1"/>
    <property type="molecule type" value="Genomic_DNA"/>
</dbReference>
<dbReference type="Gramene" id="EOY03212">
    <property type="protein sequence ID" value="EOY03212"/>
    <property type="gene ID" value="TCM_017849"/>
</dbReference>
<dbReference type="AlphaFoldDB" id="A0A061EFS7"/>
<evidence type="ECO:0000313" key="1">
    <source>
        <dbReference type="EMBL" id="EOY03212.1"/>
    </source>
</evidence>
<name>A0A061EFS7_THECC</name>
<evidence type="ECO:0000313" key="2">
    <source>
        <dbReference type="Proteomes" id="UP000026915"/>
    </source>
</evidence>
<keyword evidence="2" id="KW-1185">Reference proteome</keyword>
<evidence type="ECO:0008006" key="3">
    <source>
        <dbReference type="Google" id="ProtNLM"/>
    </source>
</evidence>
<dbReference type="InParanoid" id="A0A061EFS7"/>
<dbReference type="Proteomes" id="UP000026915">
    <property type="component" value="Chromosome 4"/>
</dbReference>
<gene>
    <name evidence="1" type="ORF">TCM_017849</name>
</gene>
<organism evidence="1 2">
    <name type="scientific">Theobroma cacao</name>
    <name type="common">Cacao</name>
    <name type="synonym">Cocoa</name>
    <dbReference type="NCBI Taxonomy" id="3641"/>
    <lineage>
        <taxon>Eukaryota</taxon>
        <taxon>Viridiplantae</taxon>
        <taxon>Streptophyta</taxon>
        <taxon>Embryophyta</taxon>
        <taxon>Tracheophyta</taxon>
        <taxon>Spermatophyta</taxon>
        <taxon>Magnoliopsida</taxon>
        <taxon>eudicotyledons</taxon>
        <taxon>Gunneridae</taxon>
        <taxon>Pentapetalae</taxon>
        <taxon>rosids</taxon>
        <taxon>malvids</taxon>
        <taxon>Malvales</taxon>
        <taxon>Malvaceae</taxon>
        <taxon>Byttnerioideae</taxon>
        <taxon>Theobroma</taxon>
    </lineage>
</organism>
<dbReference type="HOGENOM" id="CLU_2377001_0_0_1"/>
<accession>A0A061EFS7</accession>
<proteinExistence type="predicted"/>
<reference evidence="1 2" key="1">
    <citation type="journal article" date="2013" name="Genome Biol.">
        <title>The genome sequence of the most widely cultivated cacao type and its use to identify candidate genes regulating pod color.</title>
        <authorList>
            <person name="Motamayor J.C."/>
            <person name="Mockaitis K."/>
            <person name="Schmutz J."/>
            <person name="Haiminen N."/>
            <person name="Iii D.L."/>
            <person name="Cornejo O."/>
            <person name="Findley S.D."/>
            <person name="Zheng P."/>
            <person name="Utro F."/>
            <person name="Royaert S."/>
            <person name="Saski C."/>
            <person name="Jenkins J."/>
            <person name="Podicheti R."/>
            <person name="Zhao M."/>
            <person name="Scheffler B.E."/>
            <person name="Stack J.C."/>
            <person name="Feltus F.A."/>
            <person name="Mustiga G.M."/>
            <person name="Amores F."/>
            <person name="Phillips W."/>
            <person name="Marelli J.P."/>
            <person name="May G.D."/>
            <person name="Shapiro H."/>
            <person name="Ma J."/>
            <person name="Bustamante C.D."/>
            <person name="Schnell R.J."/>
            <person name="Main D."/>
            <person name="Gilbert D."/>
            <person name="Parida L."/>
            <person name="Kuhn D.N."/>
        </authorList>
    </citation>
    <scope>NUCLEOTIDE SEQUENCE [LARGE SCALE GENOMIC DNA]</scope>
    <source>
        <strain evidence="2">cv. Matina 1-6</strain>
    </source>
</reference>
<dbReference type="eggNOG" id="KOG4585">
    <property type="taxonomic scope" value="Eukaryota"/>
</dbReference>
<dbReference type="OMA" id="LMANDCV"/>
<protein>
    <recommendedName>
        <fullName evidence="3">DDE Tnp4 domain-containing protein</fullName>
    </recommendedName>
</protein>